<dbReference type="PANTHER" id="PTHR43532:SF1">
    <property type="entry name" value="GLUCOSE-1-PHOSPHATE THYMIDYLYLTRANSFERASE 1"/>
    <property type="match status" value="1"/>
</dbReference>
<comment type="cofactor">
    <cofactor evidence="1">
        <name>Mg(2+)</name>
        <dbReference type="ChEBI" id="CHEBI:18420"/>
    </cofactor>
</comment>
<evidence type="ECO:0000256" key="1">
    <source>
        <dbReference type="ARBA" id="ARBA00001946"/>
    </source>
</evidence>
<evidence type="ECO:0000259" key="10">
    <source>
        <dbReference type="Pfam" id="PF00483"/>
    </source>
</evidence>
<name>T0HGS1_9SPHN</name>
<dbReference type="Proteomes" id="UP000015525">
    <property type="component" value="Unassembled WGS sequence"/>
</dbReference>
<keyword evidence="12" id="KW-1185">Reference proteome</keyword>
<dbReference type="PANTHER" id="PTHR43532">
    <property type="entry name" value="GLUCOSE-1-PHOSPHATE THYMIDYLYLTRANSFERASE"/>
    <property type="match status" value="1"/>
</dbReference>
<evidence type="ECO:0000256" key="7">
    <source>
        <dbReference type="ARBA" id="ARBA00022842"/>
    </source>
</evidence>
<dbReference type="NCBIfam" id="TIGR01207">
    <property type="entry name" value="rmlA"/>
    <property type="match status" value="1"/>
</dbReference>
<comment type="catalytic activity">
    <reaction evidence="8 9">
        <text>dTTP + alpha-D-glucose 1-phosphate + H(+) = dTDP-alpha-D-glucose + diphosphate</text>
        <dbReference type="Rhea" id="RHEA:15225"/>
        <dbReference type="ChEBI" id="CHEBI:15378"/>
        <dbReference type="ChEBI" id="CHEBI:33019"/>
        <dbReference type="ChEBI" id="CHEBI:37568"/>
        <dbReference type="ChEBI" id="CHEBI:57477"/>
        <dbReference type="ChEBI" id="CHEBI:58601"/>
        <dbReference type="EC" id="2.7.7.24"/>
    </reaction>
</comment>
<dbReference type="Pfam" id="PF00483">
    <property type="entry name" value="NTP_transferase"/>
    <property type="match status" value="1"/>
</dbReference>
<keyword evidence="4 9" id="KW-0808">Transferase</keyword>
<evidence type="ECO:0000313" key="11">
    <source>
        <dbReference type="EMBL" id="EQA98609.1"/>
    </source>
</evidence>
<feature type="domain" description="Nucleotidyl transferase" evidence="10">
    <location>
        <begin position="2"/>
        <end position="237"/>
    </location>
</feature>
<evidence type="ECO:0000256" key="3">
    <source>
        <dbReference type="ARBA" id="ARBA00012461"/>
    </source>
</evidence>
<dbReference type="GO" id="GO:0046872">
    <property type="term" value="F:metal ion binding"/>
    <property type="evidence" value="ECO:0007669"/>
    <property type="project" value="UniProtKB-KW"/>
</dbReference>
<dbReference type="EC" id="2.7.7.24" evidence="3 9"/>
<evidence type="ECO:0000256" key="8">
    <source>
        <dbReference type="ARBA" id="ARBA00049336"/>
    </source>
</evidence>
<proteinExistence type="inferred from homology"/>
<comment type="similarity">
    <text evidence="2 9">Belongs to the glucose-1-phosphate thymidylyltransferase family.</text>
</comment>
<dbReference type="CDD" id="cd02538">
    <property type="entry name" value="G1P_TT_short"/>
    <property type="match status" value="1"/>
</dbReference>
<evidence type="ECO:0000256" key="2">
    <source>
        <dbReference type="ARBA" id="ARBA00010480"/>
    </source>
</evidence>
<accession>T0HGS1</accession>
<evidence type="ECO:0000256" key="4">
    <source>
        <dbReference type="ARBA" id="ARBA00022679"/>
    </source>
</evidence>
<dbReference type="RefSeq" id="WP_021240050.1">
    <property type="nucleotide sequence ID" value="NZ_ATHO01000171.1"/>
</dbReference>
<dbReference type="EMBL" id="ATHO01000171">
    <property type="protein sequence ID" value="EQA98609.1"/>
    <property type="molecule type" value="Genomic_DNA"/>
</dbReference>
<sequence length="293" mass="32282">MKGIILAGGSGTRLYPMTLATSKQLMSVYDKPMIYYPLSTLMLAGIREILIISTPRDLPSFQALLGDGSQWGMRFEYAEQPSPDGLAQAYIIGADFVAGQPSALILGDNIYHGHGLPELLSSASSRKQGASVFAYHVNDPERYGVVSFDASMKAMSIEEKPVQPQSNWAVTGLYFYDEQVVEIAAQLEPSPRGELEITDVNRLYLERGQLNVEIMGRGYAWLDTGTPDSLLDAAEFVRVLEKRQGFKIASPEEIAFRQGFIGTAELEKAIAKLGKSDYARYLNLLLSDLRANL</sequence>
<dbReference type="FunFam" id="3.90.550.10:FF:000023">
    <property type="entry name" value="Glucose-1-phosphate thymidylyltransferase"/>
    <property type="match status" value="1"/>
</dbReference>
<comment type="caution">
    <text evidence="11">The sequence shown here is derived from an EMBL/GenBank/DDBJ whole genome shotgun (WGS) entry which is preliminary data.</text>
</comment>
<dbReference type="PATRIC" id="fig|1329909.3.peg.3921"/>
<dbReference type="AlphaFoldDB" id="T0HGS1"/>
<gene>
    <name evidence="11" type="ORF">L288_20370</name>
</gene>
<protein>
    <recommendedName>
        <fullName evidence="3 9">Glucose-1-phosphate thymidylyltransferase</fullName>
        <ecNumber evidence="3 9">2.7.7.24</ecNumber>
    </recommendedName>
</protein>
<keyword evidence="7 9" id="KW-0460">Magnesium</keyword>
<dbReference type="InterPro" id="IPR029044">
    <property type="entry name" value="Nucleotide-diphossugar_trans"/>
</dbReference>
<evidence type="ECO:0000256" key="9">
    <source>
        <dbReference type="RuleBase" id="RU003706"/>
    </source>
</evidence>
<evidence type="ECO:0000313" key="12">
    <source>
        <dbReference type="Proteomes" id="UP000015525"/>
    </source>
</evidence>
<dbReference type="InterPro" id="IPR005907">
    <property type="entry name" value="G1P_thy_trans_s"/>
</dbReference>
<keyword evidence="6 9" id="KW-0479">Metal-binding</keyword>
<evidence type="ECO:0000256" key="5">
    <source>
        <dbReference type="ARBA" id="ARBA00022695"/>
    </source>
</evidence>
<evidence type="ECO:0000256" key="6">
    <source>
        <dbReference type="ARBA" id="ARBA00022723"/>
    </source>
</evidence>
<dbReference type="GO" id="GO:0008879">
    <property type="term" value="F:glucose-1-phosphate thymidylyltransferase activity"/>
    <property type="evidence" value="ECO:0007669"/>
    <property type="project" value="UniProtKB-EC"/>
</dbReference>
<keyword evidence="5 9" id="KW-0548">Nucleotidyltransferase</keyword>
<organism evidence="11 12">
    <name type="scientific">Sphingobium quisquiliarum P25</name>
    <dbReference type="NCBI Taxonomy" id="1329909"/>
    <lineage>
        <taxon>Bacteria</taxon>
        <taxon>Pseudomonadati</taxon>
        <taxon>Pseudomonadota</taxon>
        <taxon>Alphaproteobacteria</taxon>
        <taxon>Sphingomonadales</taxon>
        <taxon>Sphingomonadaceae</taxon>
        <taxon>Sphingobium</taxon>
    </lineage>
</organism>
<dbReference type="SUPFAM" id="SSF53448">
    <property type="entry name" value="Nucleotide-diphospho-sugar transferases"/>
    <property type="match status" value="1"/>
</dbReference>
<dbReference type="Gene3D" id="3.90.550.10">
    <property type="entry name" value="Spore Coat Polysaccharide Biosynthesis Protein SpsA, Chain A"/>
    <property type="match status" value="1"/>
</dbReference>
<reference evidence="11 12" key="1">
    <citation type="journal article" date="2013" name="Genome Announc.">
        <title>Draft Genome Sequence of Sphingobium quisquiliarum Strain P25T, a Novel Hexachlorocyclohexane (HCH)-Degrading Bacterium Isolated from an HCH Dumpsite.</title>
        <authorList>
            <person name="Kumar Singh A."/>
            <person name="Sangwan N."/>
            <person name="Sharma A."/>
            <person name="Gupta V."/>
            <person name="Khurana J.P."/>
            <person name="Lal R."/>
        </authorList>
    </citation>
    <scope>NUCLEOTIDE SEQUENCE [LARGE SCALE GENOMIC DNA]</scope>
    <source>
        <strain evidence="11 12">P25</strain>
    </source>
</reference>
<dbReference type="InterPro" id="IPR005835">
    <property type="entry name" value="NTP_transferase_dom"/>
</dbReference>
<comment type="function">
    <text evidence="9">Catalyzes the formation of dTDP-glucose, from dTTP and glucose 1-phosphate, as well as its pyrophosphorolysis.</text>
</comment>